<evidence type="ECO:0000259" key="1">
    <source>
        <dbReference type="Pfam" id="PF06054"/>
    </source>
</evidence>
<accession>A0ABW5S5H5</accession>
<organism evidence="4 5">
    <name type="scientific">Sporolactobacillus shoreicorticis</name>
    <dbReference type="NCBI Taxonomy" id="1923877"/>
    <lineage>
        <taxon>Bacteria</taxon>
        <taxon>Bacillati</taxon>
        <taxon>Bacillota</taxon>
        <taxon>Bacilli</taxon>
        <taxon>Bacillales</taxon>
        <taxon>Sporolactobacillaceae</taxon>
        <taxon>Sporolactobacillus</taxon>
    </lineage>
</organism>
<comment type="caution">
    <text evidence="4">The sequence shown here is derived from an EMBL/GenBank/DDBJ whole genome shotgun (WGS) entry which is preliminary data.</text>
</comment>
<dbReference type="InterPro" id="IPR010330">
    <property type="entry name" value="CoiA_nuc"/>
</dbReference>
<dbReference type="Proteomes" id="UP001597399">
    <property type="component" value="Unassembled WGS sequence"/>
</dbReference>
<dbReference type="PIRSF" id="PIRSF007487">
    <property type="entry name" value="Competence-induced_CoiA_bac"/>
    <property type="match status" value="1"/>
</dbReference>
<evidence type="ECO:0000259" key="3">
    <source>
        <dbReference type="Pfam" id="PF25166"/>
    </source>
</evidence>
<dbReference type="RefSeq" id="WP_253062666.1">
    <property type="nucleotide sequence ID" value="NZ_JAMXWM010000015.1"/>
</dbReference>
<dbReference type="EMBL" id="JBHUMQ010000033">
    <property type="protein sequence ID" value="MFD2694863.1"/>
    <property type="molecule type" value="Genomic_DNA"/>
</dbReference>
<sequence>MLIASTKDAEQISLITRIWSREKLVRMGKTDGFYCPVCRAPVRLKMGTKRCWHFAHQPHHACFADGEPETFAHVSGKEDLFHWCKDTGRSPQLEHYLPALRQRPDLYLPGFEPTVIEYQCSVIPEHSFILRSKGYLDAHMTPVWVIGTDHYHRQRGKIRLSGFTTMAIRQSRTFPETHSFSSPYFVCFYDPSARLIRCVHILSPLSKTHFISQENSNTLSDFRPYQLISPPQKFLPAPFKRYWLEAKRRKRQAVPHRMTHEEYVLRTQTYQLRHYFACYPSFVGLPHCSFIHLMNPPLLWQMWVYLFMGVLEPEHYVMPRQIIEEAALRGMGALYELRCLPLCPLKTADQLVSIYLEQLVRLRVAEKMDDRYRLIGLPPKDLLLSRLLEEDQRVLERLEKSLLLNPINE</sequence>
<dbReference type="Pfam" id="PF25166">
    <property type="entry name" value="CoiA_C"/>
    <property type="match status" value="1"/>
</dbReference>
<dbReference type="Pfam" id="PF25164">
    <property type="entry name" value="CoiA_N"/>
    <property type="match status" value="1"/>
</dbReference>
<keyword evidence="5" id="KW-1185">Reference proteome</keyword>
<feature type="domain" description="Competence protein CoiA-like N-terminal" evidence="2">
    <location>
        <begin position="19"/>
        <end position="63"/>
    </location>
</feature>
<dbReference type="InterPro" id="IPR021176">
    <property type="entry name" value="Competence-induced_CoiA"/>
</dbReference>
<evidence type="ECO:0000313" key="5">
    <source>
        <dbReference type="Proteomes" id="UP001597399"/>
    </source>
</evidence>
<protein>
    <submittedName>
        <fullName evidence="4">Competence protein CoiA</fullName>
    </submittedName>
</protein>
<dbReference type="InterPro" id="IPR057253">
    <property type="entry name" value="CoiA-like_N"/>
</dbReference>
<dbReference type="Pfam" id="PF06054">
    <property type="entry name" value="CoiA_nuc"/>
    <property type="match status" value="1"/>
</dbReference>
<name>A0ABW5S5H5_9BACL</name>
<evidence type="ECO:0000313" key="4">
    <source>
        <dbReference type="EMBL" id="MFD2694863.1"/>
    </source>
</evidence>
<evidence type="ECO:0000259" key="2">
    <source>
        <dbReference type="Pfam" id="PF25164"/>
    </source>
</evidence>
<gene>
    <name evidence="4" type="ORF">ACFSUE_14695</name>
</gene>
<feature type="domain" description="Competence protein CoiA nuclease-like" evidence="1">
    <location>
        <begin position="69"/>
        <end position="230"/>
    </location>
</feature>
<proteinExistence type="predicted"/>
<reference evidence="5" key="1">
    <citation type="journal article" date="2019" name="Int. J. Syst. Evol. Microbiol.">
        <title>The Global Catalogue of Microorganisms (GCM) 10K type strain sequencing project: providing services to taxonomists for standard genome sequencing and annotation.</title>
        <authorList>
            <consortium name="The Broad Institute Genomics Platform"/>
            <consortium name="The Broad Institute Genome Sequencing Center for Infectious Disease"/>
            <person name="Wu L."/>
            <person name="Ma J."/>
        </authorList>
    </citation>
    <scope>NUCLEOTIDE SEQUENCE [LARGE SCALE GENOMIC DNA]</scope>
    <source>
        <strain evidence="5">TISTR 2466</strain>
    </source>
</reference>
<dbReference type="InterPro" id="IPR057252">
    <property type="entry name" value="CoiA_C"/>
</dbReference>
<feature type="domain" description="Competence protein CoiA C-terminal" evidence="3">
    <location>
        <begin position="243"/>
        <end position="316"/>
    </location>
</feature>